<evidence type="ECO:0000313" key="1">
    <source>
        <dbReference type="EMBL" id="MBN2067623.1"/>
    </source>
</evidence>
<accession>A0A939C6N0</accession>
<dbReference type="Proteomes" id="UP000809243">
    <property type="component" value="Unassembled WGS sequence"/>
</dbReference>
<organism evidence="1 2">
    <name type="scientific">Candidatus Iainarchaeum sp</name>
    <dbReference type="NCBI Taxonomy" id="3101447"/>
    <lineage>
        <taxon>Archaea</taxon>
        <taxon>Candidatus Iainarchaeota</taxon>
        <taxon>Candidatus Iainarchaeia</taxon>
        <taxon>Candidatus Iainarchaeales</taxon>
        <taxon>Candidatus Iainarchaeaceae</taxon>
        <taxon>Candidatus Iainarchaeum</taxon>
    </lineage>
</organism>
<feature type="non-terminal residue" evidence="1">
    <location>
        <position position="1"/>
    </location>
</feature>
<sequence length="215" mass="23972">LLEKIRRRGEQLESQRFVRGRVGAMLREAHLPSLAKEIVSGRDLPASKTGRSILRLGLQKAFLKKAIDSRRGYQRVLPSAEKACLDLVQNTEKAHTLLWDFQHKKIGFQQGAEMYEAAAEIMKEAQAAFKADPKYNLGKLRDMGEKARGNASMLRSNIAAGAKGSMLQVSQTEVFMAARVGEKLIERISKQLPEETQIGLELVEDLVQENLGGEQ</sequence>
<name>A0A939C6N0_9ARCH</name>
<dbReference type="EMBL" id="JAFGDB010000069">
    <property type="protein sequence ID" value="MBN2067623.1"/>
    <property type="molecule type" value="Genomic_DNA"/>
</dbReference>
<comment type="caution">
    <text evidence="1">The sequence shown here is derived from an EMBL/GenBank/DDBJ whole genome shotgun (WGS) entry which is preliminary data.</text>
</comment>
<protein>
    <submittedName>
        <fullName evidence="1">Uncharacterized protein</fullName>
    </submittedName>
</protein>
<dbReference type="AlphaFoldDB" id="A0A939C6N0"/>
<proteinExistence type="predicted"/>
<gene>
    <name evidence="1" type="ORF">JW744_04100</name>
</gene>
<reference evidence="1" key="1">
    <citation type="submission" date="2021-01" db="EMBL/GenBank/DDBJ databases">
        <title>Active Sulfur Cycling in an Early Earth Analoge.</title>
        <authorList>
            <person name="Hahn C.R."/>
            <person name="Youssef N.H."/>
            <person name="Elshahed M."/>
        </authorList>
    </citation>
    <scope>NUCLEOTIDE SEQUENCE</scope>
    <source>
        <strain evidence="1">Zod_Metabat.1151</strain>
    </source>
</reference>
<evidence type="ECO:0000313" key="2">
    <source>
        <dbReference type="Proteomes" id="UP000809243"/>
    </source>
</evidence>